<proteinExistence type="predicted"/>
<protein>
    <submittedName>
        <fullName evidence="1">ZP domain-containing protein</fullName>
    </submittedName>
</protein>
<sequence>LYFQSEGILFFHVFRTCITFCVQDINRCRSCRIFQKRVFIFEET</sequence>
<dbReference type="AlphaFoldDB" id="A0A0R3QA87"/>
<organism evidence="1">
    <name type="scientific">Brugia timori</name>
    <dbReference type="NCBI Taxonomy" id="42155"/>
    <lineage>
        <taxon>Eukaryota</taxon>
        <taxon>Metazoa</taxon>
        <taxon>Ecdysozoa</taxon>
        <taxon>Nematoda</taxon>
        <taxon>Chromadorea</taxon>
        <taxon>Rhabditida</taxon>
        <taxon>Spirurina</taxon>
        <taxon>Spiruromorpha</taxon>
        <taxon>Filarioidea</taxon>
        <taxon>Onchocercidae</taxon>
        <taxon>Brugia</taxon>
    </lineage>
</organism>
<evidence type="ECO:0000313" key="1">
    <source>
        <dbReference type="WBParaSite" id="BTMF_0000325301-mRNA-1"/>
    </source>
</evidence>
<accession>A0A0R3QA87</accession>
<name>A0A0R3QA87_9BILA</name>
<dbReference type="WBParaSite" id="BTMF_0000325301-mRNA-1">
    <property type="protein sequence ID" value="BTMF_0000325301-mRNA-1"/>
    <property type="gene ID" value="BTMF_0000325301"/>
</dbReference>
<reference evidence="1" key="1">
    <citation type="submission" date="2017-02" db="UniProtKB">
        <authorList>
            <consortium name="WormBaseParasite"/>
        </authorList>
    </citation>
    <scope>IDENTIFICATION</scope>
</reference>